<feature type="compositionally biased region" description="Polar residues" evidence="3">
    <location>
        <begin position="963"/>
        <end position="975"/>
    </location>
</feature>
<evidence type="ECO:0000313" key="5">
    <source>
        <dbReference type="Proteomes" id="UP001497444"/>
    </source>
</evidence>
<keyword evidence="5" id="KW-1185">Reference proteome</keyword>
<feature type="compositionally biased region" description="Basic and acidic residues" evidence="3">
    <location>
        <begin position="1204"/>
        <end position="1214"/>
    </location>
</feature>
<dbReference type="PANTHER" id="PTHR12902:SF1">
    <property type="entry name" value="WISKOTT-ALDRICH SYNDROME PROTEIN FAMILY MEMBER"/>
    <property type="match status" value="1"/>
</dbReference>
<comment type="similarity">
    <text evidence="1 2">Belongs to the SCAR/WAVE family.</text>
</comment>
<feature type="compositionally biased region" description="Polar residues" evidence="3">
    <location>
        <begin position="1024"/>
        <end position="1034"/>
    </location>
</feature>
<feature type="compositionally biased region" description="Basic and acidic residues" evidence="3">
    <location>
        <begin position="301"/>
        <end position="310"/>
    </location>
</feature>
<dbReference type="Proteomes" id="UP001497444">
    <property type="component" value="Chromosome 14"/>
</dbReference>
<feature type="compositionally biased region" description="Low complexity" evidence="3">
    <location>
        <begin position="947"/>
        <end position="961"/>
    </location>
</feature>
<feature type="region of interest" description="Disordered" evidence="3">
    <location>
        <begin position="562"/>
        <end position="601"/>
    </location>
</feature>
<feature type="region of interest" description="Disordered" evidence="3">
    <location>
        <begin position="764"/>
        <end position="1080"/>
    </location>
</feature>
<dbReference type="Gene3D" id="1.20.5.340">
    <property type="match status" value="1"/>
</dbReference>
<comment type="function">
    <text evidence="2">Involved in regulation of actin and microtubule organization. Part of a WAVE complex that activates the Arp2/3 complex.</text>
</comment>
<feature type="compositionally biased region" description="Polar residues" evidence="3">
    <location>
        <begin position="912"/>
        <end position="922"/>
    </location>
</feature>
<feature type="region of interest" description="Disordered" evidence="3">
    <location>
        <begin position="390"/>
        <end position="424"/>
    </location>
</feature>
<feature type="region of interest" description="Disordered" evidence="3">
    <location>
        <begin position="1101"/>
        <end position="1151"/>
    </location>
</feature>
<feature type="compositionally biased region" description="Low complexity" evidence="3">
    <location>
        <begin position="764"/>
        <end position="804"/>
    </location>
</feature>
<evidence type="ECO:0000313" key="4">
    <source>
        <dbReference type="EMBL" id="CAK9261569.1"/>
    </source>
</evidence>
<gene>
    <name evidence="4" type="ORF">CSSPJE1EN1_LOCUS7047</name>
</gene>
<feature type="compositionally biased region" description="Basic and acidic residues" evidence="3">
    <location>
        <begin position="400"/>
        <end position="416"/>
    </location>
</feature>
<feature type="region of interest" description="Disordered" evidence="3">
    <location>
        <begin position="173"/>
        <end position="201"/>
    </location>
</feature>
<feature type="compositionally biased region" description="Basic residues" evidence="3">
    <location>
        <begin position="182"/>
        <end position="192"/>
    </location>
</feature>
<sequence length="1414" mass="151753">MPILPLNLAEQAAPDDVEGLLEGVAMAGLVGIVRQLGDLAEFAAEIFRDLHDELMAIGGRDRDLMARVQQLETELPAVEKALLSEPNQLRFAYSAGLDWHANNRNEQNHCTQGDLPRFIRNFYEECRGPPRLFLLDKFDVAGATGAAGACLKRYTDPSFFKLEWASSELMKAQRAQREKKPYRDKKKGRRRLSSGQPKMTTQIPSRVHYGLAASIEDFDGLPHHHHLASSLKVEKPDMSQQRLPASHSAAGVQKWRSSAAVVPTAVVDAAEESSVGLLRHTSGTASKLDIAASEEALPNEPFKRSARDNEAATISDKAQEIKREETKDGSDALSEASAPVLVGMEDCEAADVLIHASRCILGEATEATAIADQISGGNLREDIVEAAAAGMGGGMPSRCNSKEEDRVSTSMEEKISWKNSMEEESEETVQMIRKLSSHSLKDVGEAAVHMSAEEALIQASVDVNDGAPVGKILRQSSLELSEVSNQGGSFSQQSSDEDGDNVVVAAALNTMGSDDESDLEAHAQGLPVVSESYEVANPVPHHDTLKLSHLQQTAIADKPQHDETKIDPNCIHQTTSPVSGTVSGGPSSSSISSDESERPMAELEKTLHSHQQGIISVTRVLERENFELTPSTDGLTHNTPHGLDVPKVHDLHIEEISSATLDQVQKESEGVGHDQQSPSATIPAIWMPGKAIMEPSVSDLSRFSYSSSCSLMSVSSYSAHSSPSAPKSPVVNLMPSPSSGLPLSTTCQETLDYPWGFLDSLSFKGSSSSESDPGDPSSPIKSPILLSLPLTSSSSPYPASVPPLEQEENPSPNESVPSHLTTPSQTPPPPVPVSANPTVFCSSSQPKLYPLHSPPQFLEPDLQEPDLQHSQVNSPPEKELDPSSVSRANLESMHQDPSDAGIELQPSLPSMLPTNTTSSLLNSPALLKPMSSEPGRLTSILLPLGTSDSPKSSSAPSTPAANPQHSSPQLSSPCCESTAALPTPASPDGLSSQSNSPGSYRWNGAQSSAPPSPTGTVIIKDSRSPSVSPVSNDSLHGPRSVPQPDAPLGSHTHSPLRSPSAQLNLAFRTSPAGNFNYKDGNCAQQGMSTVLLETQEPRLSRSLDLNARKQPGAIDPDDFGEGWNWPNFDLRTGEIPHRKSHSNSPPQSVWLESSSSQLRWQSRSERVSKLPLKLVIPDFFLPPNLAPRSPDSTSPSFSPSPSEAHSHTVHKESPSRPSETCSSPIVVADLPSKSAAVSHHDPAETPESEHNVKFLSQPAAIPELNNTSIPETHALLQVSDSIEPATTMTRPLHLFCPPAPPSAGQFALRKTAEETMDSSASVPAAPATAIAANDRNMVAVQELGRRLVPPTDHERQVIFEQIRTKSFNLRHTEQKKEPVVQPSTNINVAVILEKANAIRQAFAGSDEEDEWSDS</sequence>
<feature type="compositionally biased region" description="Polar residues" evidence="3">
    <location>
        <begin position="989"/>
        <end position="1009"/>
    </location>
</feature>
<keyword evidence="2" id="KW-0206">Cytoskeleton</keyword>
<accession>A0ABP0W4X3</accession>
<reference evidence="4" key="1">
    <citation type="submission" date="2024-02" db="EMBL/GenBank/DDBJ databases">
        <authorList>
            <consortium name="ELIXIR-Norway"/>
            <consortium name="Elixir Norway"/>
        </authorList>
    </citation>
    <scope>NUCLEOTIDE SEQUENCE</scope>
</reference>
<name>A0ABP0W4X3_9BRYO</name>
<feature type="compositionally biased region" description="Low complexity" evidence="3">
    <location>
        <begin position="574"/>
        <end position="593"/>
    </location>
</feature>
<feature type="region of interest" description="Disordered" evidence="3">
    <location>
        <begin position="1186"/>
        <end position="1223"/>
    </location>
</feature>
<keyword evidence="2" id="KW-0963">Cytoplasm</keyword>
<evidence type="ECO:0000256" key="1">
    <source>
        <dbReference type="ARBA" id="ARBA00006993"/>
    </source>
</evidence>
<dbReference type="EMBL" id="OZ020109">
    <property type="protein sequence ID" value="CAK9261569.1"/>
    <property type="molecule type" value="Genomic_DNA"/>
</dbReference>
<evidence type="ECO:0000256" key="3">
    <source>
        <dbReference type="SAM" id="MobiDB-lite"/>
    </source>
</evidence>
<protein>
    <recommendedName>
        <fullName evidence="2">Protein SCAR</fullName>
    </recommendedName>
    <alternativeName>
        <fullName evidence="2">Protein WAVE</fullName>
    </alternativeName>
</protein>
<organism evidence="4 5">
    <name type="scientific">Sphagnum jensenii</name>
    <dbReference type="NCBI Taxonomy" id="128206"/>
    <lineage>
        <taxon>Eukaryota</taxon>
        <taxon>Viridiplantae</taxon>
        <taxon>Streptophyta</taxon>
        <taxon>Embryophyta</taxon>
        <taxon>Bryophyta</taxon>
        <taxon>Sphagnophytina</taxon>
        <taxon>Sphagnopsida</taxon>
        <taxon>Sphagnales</taxon>
        <taxon>Sphagnaceae</taxon>
        <taxon>Sphagnum</taxon>
    </lineage>
</organism>
<feature type="compositionally biased region" description="Polar residues" evidence="3">
    <location>
        <begin position="1051"/>
        <end position="1063"/>
    </location>
</feature>
<dbReference type="PANTHER" id="PTHR12902">
    <property type="entry name" value="WASP-1"/>
    <property type="match status" value="1"/>
</dbReference>
<dbReference type="InterPro" id="IPR028288">
    <property type="entry name" value="SCAR/WAVE_fam"/>
</dbReference>
<keyword evidence="2" id="KW-0009">Actin-binding</keyword>
<feature type="compositionally biased region" description="Low complexity" evidence="3">
    <location>
        <begin position="1187"/>
        <end position="1203"/>
    </location>
</feature>
<feature type="compositionally biased region" description="Basic and acidic residues" evidence="3">
    <location>
        <begin position="317"/>
        <end position="330"/>
    </location>
</feature>
<dbReference type="Gene3D" id="6.10.280.150">
    <property type="match status" value="1"/>
</dbReference>
<feature type="region of interest" description="Disordered" evidence="3">
    <location>
        <begin position="299"/>
        <end position="333"/>
    </location>
</feature>
<comment type="subcellular location">
    <subcellularLocation>
        <location evidence="2">Cytoplasm</location>
        <location evidence="2">Cytoskeleton</location>
    </subcellularLocation>
</comment>
<evidence type="ECO:0000256" key="2">
    <source>
        <dbReference type="RuleBase" id="RU367034"/>
    </source>
</evidence>
<proteinExistence type="inferred from homology"/>